<feature type="region of interest" description="Disordered" evidence="1">
    <location>
        <begin position="1"/>
        <end position="26"/>
    </location>
</feature>
<sequence>MDARRPGKTTKKQYASATPPRPHQRQCGFSLRILRSVRRRHDRTKAPTQSIAKPPLVEVELGGARVVHPRHRQIDLKFVRFEQDDTGFQQPTQPADCGPPAGGVSSHSLRVGGSGQAGPNGQ</sequence>
<name>A0AAE0D7W8_COLKA</name>
<gene>
    <name evidence="2" type="ORF">CKAH01_05549</name>
</gene>
<dbReference type="Proteomes" id="UP001281614">
    <property type="component" value="Unassembled WGS sequence"/>
</dbReference>
<dbReference type="AlphaFoldDB" id="A0AAE0D7W8"/>
<evidence type="ECO:0000313" key="3">
    <source>
        <dbReference type="Proteomes" id="UP001281614"/>
    </source>
</evidence>
<protein>
    <submittedName>
        <fullName evidence="2">Uncharacterized protein</fullName>
    </submittedName>
</protein>
<evidence type="ECO:0000313" key="2">
    <source>
        <dbReference type="EMBL" id="KAK2758501.1"/>
    </source>
</evidence>
<feature type="region of interest" description="Disordered" evidence="1">
    <location>
        <begin position="84"/>
        <end position="122"/>
    </location>
</feature>
<reference evidence="2" key="1">
    <citation type="submission" date="2023-02" db="EMBL/GenBank/DDBJ databases">
        <title>Colletotrichum kahawae CIFC_Que2 genome sequencing and assembly.</title>
        <authorList>
            <person name="Baroncelli R."/>
        </authorList>
    </citation>
    <scope>NUCLEOTIDE SEQUENCE</scope>
    <source>
        <strain evidence="2">CIFC_Que2</strain>
    </source>
</reference>
<accession>A0AAE0D7W8</accession>
<keyword evidence="3" id="KW-1185">Reference proteome</keyword>
<dbReference type="EMBL" id="VYYT01000189">
    <property type="protein sequence ID" value="KAK2758501.1"/>
    <property type="molecule type" value="Genomic_DNA"/>
</dbReference>
<proteinExistence type="predicted"/>
<comment type="caution">
    <text evidence="2">The sequence shown here is derived from an EMBL/GenBank/DDBJ whole genome shotgun (WGS) entry which is preliminary data.</text>
</comment>
<feature type="compositionally biased region" description="Basic residues" evidence="1">
    <location>
        <begin position="1"/>
        <end position="11"/>
    </location>
</feature>
<evidence type="ECO:0000256" key="1">
    <source>
        <dbReference type="SAM" id="MobiDB-lite"/>
    </source>
</evidence>
<feature type="compositionally biased region" description="Gly residues" evidence="1">
    <location>
        <begin position="112"/>
        <end position="122"/>
    </location>
</feature>
<organism evidence="2 3">
    <name type="scientific">Colletotrichum kahawae</name>
    <name type="common">Coffee berry disease fungus</name>
    <dbReference type="NCBI Taxonomy" id="34407"/>
    <lineage>
        <taxon>Eukaryota</taxon>
        <taxon>Fungi</taxon>
        <taxon>Dikarya</taxon>
        <taxon>Ascomycota</taxon>
        <taxon>Pezizomycotina</taxon>
        <taxon>Sordariomycetes</taxon>
        <taxon>Hypocreomycetidae</taxon>
        <taxon>Glomerellales</taxon>
        <taxon>Glomerellaceae</taxon>
        <taxon>Colletotrichum</taxon>
        <taxon>Colletotrichum gloeosporioides species complex</taxon>
    </lineage>
</organism>